<dbReference type="AlphaFoldDB" id="A0A378Y6A3"/>
<evidence type="ECO:0000313" key="1">
    <source>
        <dbReference type="EMBL" id="SUA72051.1"/>
    </source>
</evidence>
<name>A0A378Y6A3_PAEPO</name>
<dbReference type="EMBL" id="UGSC01000001">
    <property type="protein sequence ID" value="SUA72051.1"/>
    <property type="molecule type" value="Genomic_DNA"/>
</dbReference>
<dbReference type="Proteomes" id="UP000254400">
    <property type="component" value="Unassembled WGS sequence"/>
</dbReference>
<protein>
    <submittedName>
        <fullName evidence="1">Uncharacterized protein</fullName>
    </submittedName>
</protein>
<reference evidence="1 2" key="1">
    <citation type="submission" date="2018-06" db="EMBL/GenBank/DDBJ databases">
        <authorList>
            <consortium name="Pathogen Informatics"/>
            <person name="Doyle S."/>
        </authorList>
    </citation>
    <scope>NUCLEOTIDE SEQUENCE [LARGE SCALE GENOMIC DNA]</scope>
    <source>
        <strain evidence="1 2">NCTC10343</strain>
    </source>
</reference>
<proteinExistence type="predicted"/>
<accession>A0A378Y6A3</accession>
<organism evidence="1 2">
    <name type="scientific">Paenibacillus polymyxa</name>
    <name type="common">Bacillus polymyxa</name>
    <dbReference type="NCBI Taxonomy" id="1406"/>
    <lineage>
        <taxon>Bacteria</taxon>
        <taxon>Bacillati</taxon>
        <taxon>Bacillota</taxon>
        <taxon>Bacilli</taxon>
        <taxon>Bacillales</taxon>
        <taxon>Paenibacillaceae</taxon>
        <taxon>Paenibacillus</taxon>
    </lineage>
</organism>
<gene>
    <name evidence="1" type="ORF">NCTC10343_05004</name>
</gene>
<evidence type="ECO:0000313" key="2">
    <source>
        <dbReference type="Proteomes" id="UP000254400"/>
    </source>
</evidence>
<sequence>MKKVFLSLLLSLIVVSNIGNLSYFHNITIGNGSQITVSSHGRGG</sequence>